<protein>
    <submittedName>
        <fullName evidence="1">SRPBCC domain-containing protein</fullName>
    </submittedName>
</protein>
<keyword evidence="2" id="KW-1185">Reference proteome</keyword>
<accession>A0ABT8RFE1</accession>
<evidence type="ECO:0000313" key="1">
    <source>
        <dbReference type="EMBL" id="MDO1449903.1"/>
    </source>
</evidence>
<dbReference type="CDD" id="cd07822">
    <property type="entry name" value="SRPBCC_4"/>
    <property type="match status" value="1"/>
</dbReference>
<dbReference type="EMBL" id="JAUKPO010000023">
    <property type="protein sequence ID" value="MDO1449903.1"/>
    <property type="molecule type" value="Genomic_DNA"/>
</dbReference>
<dbReference type="Gene3D" id="3.30.530.20">
    <property type="match status" value="1"/>
</dbReference>
<evidence type="ECO:0000313" key="2">
    <source>
        <dbReference type="Proteomes" id="UP001168528"/>
    </source>
</evidence>
<dbReference type="InterPro" id="IPR023393">
    <property type="entry name" value="START-like_dom_sf"/>
</dbReference>
<reference evidence="1" key="1">
    <citation type="submission" date="2023-07" db="EMBL/GenBank/DDBJ databases">
        <title>The genome sequence of Rhodocytophaga aerolata KACC 12507.</title>
        <authorList>
            <person name="Zhang X."/>
        </authorList>
    </citation>
    <scope>NUCLEOTIDE SEQUENCE</scope>
    <source>
        <strain evidence="1">KACC 12507</strain>
    </source>
</reference>
<gene>
    <name evidence="1" type="ORF">Q0590_26725</name>
</gene>
<organism evidence="1 2">
    <name type="scientific">Rhodocytophaga aerolata</name>
    <dbReference type="NCBI Taxonomy" id="455078"/>
    <lineage>
        <taxon>Bacteria</taxon>
        <taxon>Pseudomonadati</taxon>
        <taxon>Bacteroidota</taxon>
        <taxon>Cytophagia</taxon>
        <taxon>Cytophagales</taxon>
        <taxon>Rhodocytophagaceae</taxon>
        <taxon>Rhodocytophaga</taxon>
    </lineage>
</organism>
<dbReference type="SUPFAM" id="SSF55961">
    <property type="entry name" value="Bet v1-like"/>
    <property type="match status" value="1"/>
</dbReference>
<name>A0ABT8RFE1_9BACT</name>
<proteinExistence type="predicted"/>
<sequence>MASSIPLPPLGKARTVKGVFSRETSIRITIQAAPSVIWALLTNASGFPRWNSTVLSLEGEIKLGEHIKLTSILAPKRSFKLKVSEMEPEKRLVWEDAQGRRVYTLTLMEQGTVLFSMVEKIGGLLFPLYANYIPSFDKTFEQFAADLKKQAEATAHNNQ</sequence>
<dbReference type="RefSeq" id="WP_302040706.1">
    <property type="nucleotide sequence ID" value="NZ_JAUKPO010000023.1"/>
</dbReference>
<comment type="caution">
    <text evidence="1">The sequence shown here is derived from an EMBL/GenBank/DDBJ whole genome shotgun (WGS) entry which is preliminary data.</text>
</comment>
<dbReference type="Proteomes" id="UP001168528">
    <property type="component" value="Unassembled WGS sequence"/>
</dbReference>